<gene>
    <name evidence="2" type="ORF">Ga0074812_11247</name>
</gene>
<evidence type="ECO:0008006" key="4">
    <source>
        <dbReference type="Google" id="ProtNLM"/>
    </source>
</evidence>
<feature type="chain" id="PRO_5006626365" description="Secreted protein" evidence="1">
    <location>
        <begin position="31"/>
        <end position="216"/>
    </location>
</feature>
<name>A0A0S4QNX0_9ACTN</name>
<dbReference type="Proteomes" id="UP000198802">
    <property type="component" value="Unassembled WGS sequence"/>
</dbReference>
<proteinExistence type="predicted"/>
<reference evidence="3" key="1">
    <citation type="submission" date="2015-11" db="EMBL/GenBank/DDBJ databases">
        <authorList>
            <person name="Varghese N."/>
        </authorList>
    </citation>
    <scope>NUCLEOTIDE SEQUENCE [LARGE SCALE GENOMIC DNA]</scope>
    <source>
        <strain evidence="3">DSM 45899</strain>
    </source>
</reference>
<dbReference type="AlphaFoldDB" id="A0A0S4QNX0"/>
<keyword evidence="1" id="KW-0732">Signal</keyword>
<accession>A0A0S4QNX0</accession>
<dbReference type="EMBL" id="FAOZ01000012">
    <property type="protein sequence ID" value="CUU57387.1"/>
    <property type="molecule type" value="Genomic_DNA"/>
</dbReference>
<keyword evidence="3" id="KW-1185">Reference proteome</keyword>
<evidence type="ECO:0000313" key="2">
    <source>
        <dbReference type="EMBL" id="CUU57387.1"/>
    </source>
</evidence>
<protein>
    <recommendedName>
        <fullName evidence="4">Secreted protein</fullName>
    </recommendedName>
</protein>
<dbReference type="RefSeq" id="WP_091278750.1">
    <property type="nucleotide sequence ID" value="NZ_FAOZ01000012.1"/>
</dbReference>
<evidence type="ECO:0000313" key="3">
    <source>
        <dbReference type="Proteomes" id="UP000198802"/>
    </source>
</evidence>
<sequence length="216" mass="21906">MTIRNKITILVAGLLSALAALTATAGTANAASPAAAPGLAATLAAQAAASTGPLCSPTRPATPAPGVGTAQFTFNREFLLALARAGVIAYSTAPGQTSVCLNPLSERLTFPLEPPQYGAGTITAQIDGQLVFRKVVTGATVSLSLRTFSHTAIGNWIFINADVPLAEQILFSVGLPDATGAYPLGFSRPEVVSVPLGVTFTFHGQAGTVATAYPTP</sequence>
<evidence type="ECO:0000256" key="1">
    <source>
        <dbReference type="SAM" id="SignalP"/>
    </source>
</evidence>
<organism evidence="2 3">
    <name type="scientific">Parafrankia irregularis</name>
    <dbReference type="NCBI Taxonomy" id="795642"/>
    <lineage>
        <taxon>Bacteria</taxon>
        <taxon>Bacillati</taxon>
        <taxon>Actinomycetota</taxon>
        <taxon>Actinomycetes</taxon>
        <taxon>Frankiales</taxon>
        <taxon>Frankiaceae</taxon>
        <taxon>Parafrankia</taxon>
    </lineage>
</organism>
<feature type="signal peptide" evidence="1">
    <location>
        <begin position="1"/>
        <end position="30"/>
    </location>
</feature>